<dbReference type="Pfam" id="PF02625">
    <property type="entry name" value="XdhC_CoxI"/>
    <property type="match status" value="1"/>
</dbReference>
<protein>
    <submittedName>
        <fullName evidence="3">XdhC family protein</fullName>
    </submittedName>
</protein>
<dbReference type="EMBL" id="VHSH01000012">
    <property type="protein sequence ID" value="TQV72514.1"/>
    <property type="molecule type" value="Genomic_DNA"/>
</dbReference>
<dbReference type="PANTHER" id="PTHR30388">
    <property type="entry name" value="ALDEHYDE OXIDOREDUCTASE MOLYBDENUM COFACTOR ASSEMBLY PROTEIN"/>
    <property type="match status" value="1"/>
</dbReference>
<accession>A0A545T5M2</accession>
<organism evidence="3 4">
    <name type="scientific">Denitrobaculum tricleocarpae</name>
    <dbReference type="NCBI Taxonomy" id="2591009"/>
    <lineage>
        <taxon>Bacteria</taxon>
        <taxon>Pseudomonadati</taxon>
        <taxon>Pseudomonadota</taxon>
        <taxon>Alphaproteobacteria</taxon>
        <taxon>Rhodospirillales</taxon>
        <taxon>Rhodospirillaceae</taxon>
        <taxon>Denitrobaculum</taxon>
    </lineage>
</organism>
<dbReference type="InterPro" id="IPR052698">
    <property type="entry name" value="MoCofactor_Util/Proc"/>
</dbReference>
<dbReference type="OrthoDB" id="9815497at2"/>
<dbReference type="RefSeq" id="WP_142899361.1">
    <property type="nucleotide sequence ID" value="NZ_ML660063.1"/>
</dbReference>
<gene>
    <name evidence="3" type="ORF">FKG95_25945</name>
</gene>
<name>A0A545T5M2_9PROT</name>
<feature type="domain" description="XdhC- CoxI" evidence="1">
    <location>
        <begin position="18"/>
        <end position="82"/>
    </location>
</feature>
<evidence type="ECO:0000259" key="1">
    <source>
        <dbReference type="Pfam" id="PF02625"/>
    </source>
</evidence>
<evidence type="ECO:0000313" key="3">
    <source>
        <dbReference type="EMBL" id="TQV72514.1"/>
    </source>
</evidence>
<dbReference type="Proteomes" id="UP000315252">
    <property type="component" value="Unassembled WGS sequence"/>
</dbReference>
<evidence type="ECO:0000259" key="2">
    <source>
        <dbReference type="Pfam" id="PF13478"/>
    </source>
</evidence>
<sequence length="288" mass="30416">MTSPAGKKDIIDEMARLRASGEAFALATVVRTQDATSAKAGAKAIVRRGGEIVGWIGSGCVQGAVRKTAKEVLSGADARLIRVRPKEQVAAPVDVDGVELYKSACPSGGTVEIFIEAMLPRPQLVVLGLSPVGVAVAELGRRLGYSLVVVAPEEMQARCADADVRVTEYALEDLTRPEQSFIVVATQGRRDREALAAALRSAVPYVAFIGSRKKAQVLTAQMIEQGLEETLARRLKAPAGLNIGAIGHEEIALSILAEITELRRRGVGIAVDEEGPAAQACGPESQEK</sequence>
<dbReference type="AlphaFoldDB" id="A0A545T5M2"/>
<dbReference type="InterPro" id="IPR003777">
    <property type="entry name" value="XdhC_CoxI"/>
</dbReference>
<dbReference type="PANTHER" id="PTHR30388:SF6">
    <property type="entry name" value="XANTHINE DEHYDROGENASE SUBUNIT A-RELATED"/>
    <property type="match status" value="1"/>
</dbReference>
<evidence type="ECO:0000313" key="4">
    <source>
        <dbReference type="Proteomes" id="UP000315252"/>
    </source>
</evidence>
<reference evidence="3 4" key="1">
    <citation type="submission" date="2019-06" db="EMBL/GenBank/DDBJ databases">
        <title>Whole genome sequence for Rhodospirillaceae sp. R148.</title>
        <authorList>
            <person name="Wang G."/>
        </authorList>
    </citation>
    <scope>NUCLEOTIDE SEQUENCE [LARGE SCALE GENOMIC DNA]</scope>
    <source>
        <strain evidence="3 4">R148</strain>
    </source>
</reference>
<comment type="caution">
    <text evidence="3">The sequence shown here is derived from an EMBL/GenBank/DDBJ whole genome shotgun (WGS) entry which is preliminary data.</text>
</comment>
<dbReference type="InterPro" id="IPR027051">
    <property type="entry name" value="XdhC_Rossmann_dom"/>
</dbReference>
<keyword evidence="4" id="KW-1185">Reference proteome</keyword>
<proteinExistence type="predicted"/>
<dbReference type="Gene3D" id="3.40.50.720">
    <property type="entry name" value="NAD(P)-binding Rossmann-like Domain"/>
    <property type="match status" value="1"/>
</dbReference>
<dbReference type="Pfam" id="PF13478">
    <property type="entry name" value="XdhC_C"/>
    <property type="match status" value="1"/>
</dbReference>
<feature type="domain" description="XdhC Rossmann" evidence="2">
    <location>
        <begin position="124"/>
        <end position="259"/>
    </location>
</feature>